<dbReference type="PANTHER" id="PTHR22945:SF40">
    <property type="entry name" value="SERPENTINE RECEPTOR, CLASS D (DELTA)-RELATED"/>
    <property type="match status" value="1"/>
</dbReference>
<keyword evidence="8" id="KW-1185">Reference proteome</keyword>
<feature type="transmembrane region" description="Helical" evidence="6">
    <location>
        <begin position="208"/>
        <end position="230"/>
    </location>
</feature>
<evidence type="ECO:0000256" key="2">
    <source>
        <dbReference type="ARBA" id="ARBA00009166"/>
    </source>
</evidence>
<feature type="transmembrane region" description="Helical" evidence="6">
    <location>
        <begin position="129"/>
        <end position="151"/>
    </location>
</feature>
<comment type="subcellular location">
    <subcellularLocation>
        <location evidence="1">Membrane</location>
        <topology evidence="1">Multi-pass membrane protein</topology>
    </subcellularLocation>
</comment>
<evidence type="ECO:0000256" key="1">
    <source>
        <dbReference type="ARBA" id="ARBA00004141"/>
    </source>
</evidence>
<name>A0AAN5DCT4_9BILA</name>
<protein>
    <recommendedName>
        <fullName evidence="9">G protein-coupled receptor</fullName>
    </recommendedName>
</protein>
<proteinExistence type="inferred from homology"/>
<sequence>MSTPRYYLSAAGGVCRHWDSPSICFALNAIQLAGTAHYAVMIAFCSCYRYYVIAGSHHGEPKRMNILFILFAIHLPTLIVYANFAFSPLLEGPEMEQVMNESHPEYDISMHSDQEMLLVTRYGLSVRLALYWLEGLIIPVVIVVIIGAIRINRILASIDHMSANSKRRHTQILKGILWQATLPGLYAIGLIVYVATKRKLINTDGIEYITIMIGSLITVLGPIFTLYFTLPYRNELKRYAISFNPVSYLACSGFYQVGFTKETCRMYRAPSCPRKHQLRC</sequence>
<evidence type="ECO:0000256" key="5">
    <source>
        <dbReference type="ARBA" id="ARBA00023136"/>
    </source>
</evidence>
<accession>A0AAN5DCT4</accession>
<keyword evidence="4 6" id="KW-1133">Transmembrane helix</keyword>
<dbReference type="PANTHER" id="PTHR22945">
    <property type="entry name" value="SERPENTINE RECEPTOR, CLASS D DELTA"/>
    <property type="match status" value="1"/>
</dbReference>
<gene>
    <name evidence="7" type="ORF">PMAYCL1PPCAC_30515</name>
</gene>
<dbReference type="SUPFAM" id="SSF81321">
    <property type="entry name" value="Family A G protein-coupled receptor-like"/>
    <property type="match status" value="1"/>
</dbReference>
<dbReference type="InterPro" id="IPR050920">
    <property type="entry name" value="Nematode_rcpt-like_delta"/>
</dbReference>
<dbReference type="InterPro" id="IPR019421">
    <property type="entry name" value="7TM_GPCR_serpentine_rcpt_Srd"/>
</dbReference>
<evidence type="ECO:0000256" key="3">
    <source>
        <dbReference type="ARBA" id="ARBA00022692"/>
    </source>
</evidence>
<evidence type="ECO:0008006" key="9">
    <source>
        <dbReference type="Google" id="ProtNLM"/>
    </source>
</evidence>
<evidence type="ECO:0000313" key="8">
    <source>
        <dbReference type="Proteomes" id="UP001328107"/>
    </source>
</evidence>
<evidence type="ECO:0000313" key="7">
    <source>
        <dbReference type="EMBL" id="GMR60320.1"/>
    </source>
</evidence>
<dbReference type="GO" id="GO:0016020">
    <property type="term" value="C:membrane"/>
    <property type="evidence" value="ECO:0007669"/>
    <property type="project" value="UniProtKB-SubCell"/>
</dbReference>
<feature type="transmembrane region" description="Helical" evidence="6">
    <location>
        <begin position="35"/>
        <end position="54"/>
    </location>
</feature>
<feature type="non-terminal residue" evidence="7">
    <location>
        <position position="280"/>
    </location>
</feature>
<comment type="similarity">
    <text evidence="2">Belongs to the nematode receptor-like protein srd family.</text>
</comment>
<evidence type="ECO:0000256" key="6">
    <source>
        <dbReference type="SAM" id="Phobius"/>
    </source>
</evidence>
<reference evidence="8" key="1">
    <citation type="submission" date="2022-10" db="EMBL/GenBank/DDBJ databases">
        <title>Genome assembly of Pristionchus species.</title>
        <authorList>
            <person name="Yoshida K."/>
            <person name="Sommer R.J."/>
        </authorList>
    </citation>
    <scope>NUCLEOTIDE SEQUENCE [LARGE SCALE GENOMIC DNA]</scope>
    <source>
        <strain evidence="8">RS5460</strain>
    </source>
</reference>
<evidence type="ECO:0000256" key="4">
    <source>
        <dbReference type="ARBA" id="ARBA00022989"/>
    </source>
</evidence>
<dbReference type="Pfam" id="PF10317">
    <property type="entry name" value="7TM_GPCR_Srd"/>
    <property type="match status" value="1"/>
</dbReference>
<keyword evidence="3 6" id="KW-0812">Transmembrane</keyword>
<comment type="caution">
    <text evidence="7">The sequence shown here is derived from an EMBL/GenBank/DDBJ whole genome shotgun (WGS) entry which is preliminary data.</text>
</comment>
<feature type="transmembrane region" description="Helical" evidence="6">
    <location>
        <begin position="66"/>
        <end position="86"/>
    </location>
</feature>
<organism evidence="7 8">
    <name type="scientific">Pristionchus mayeri</name>
    <dbReference type="NCBI Taxonomy" id="1317129"/>
    <lineage>
        <taxon>Eukaryota</taxon>
        <taxon>Metazoa</taxon>
        <taxon>Ecdysozoa</taxon>
        <taxon>Nematoda</taxon>
        <taxon>Chromadorea</taxon>
        <taxon>Rhabditida</taxon>
        <taxon>Rhabditina</taxon>
        <taxon>Diplogasteromorpha</taxon>
        <taxon>Diplogasteroidea</taxon>
        <taxon>Neodiplogasteridae</taxon>
        <taxon>Pristionchus</taxon>
    </lineage>
</organism>
<keyword evidence="5 6" id="KW-0472">Membrane</keyword>
<dbReference type="AlphaFoldDB" id="A0AAN5DCT4"/>
<dbReference type="EMBL" id="BTRK01000006">
    <property type="protein sequence ID" value="GMR60320.1"/>
    <property type="molecule type" value="Genomic_DNA"/>
</dbReference>
<feature type="transmembrane region" description="Helical" evidence="6">
    <location>
        <begin position="172"/>
        <end position="196"/>
    </location>
</feature>
<dbReference type="Proteomes" id="UP001328107">
    <property type="component" value="Unassembled WGS sequence"/>
</dbReference>